<sequence length="331" mass="37313">MLMLPAAFIGGRELWQQNERKKWKALFSRTWSVDASVRIPSGATLRDIAVLSVAVGAPVSETEFIDLATRQQVSTKLRSGRYRFAAGDNMEKTLADMVVGNVIAERFTIVEGTTIAQVRKKLAADERLQNDIKNMNDNDIHQALDINQSFLEGLFLPETYFFEEDDKALNILRRSHRNMKKTLNSLWAKRNDNNLLSTPEDALILASIVEKETGVAEERPLIASVFVNRLRRGIPLQADPTVIYGLGESFNGNLTRKHLRDKSNSYNTYAHRGLPPTPIALPGKAAIESVLNPPDTAYYYFVATGDGRHVFSETLRAHNNAVNKYQRRQKR</sequence>
<keyword evidence="9" id="KW-1185">Reference proteome</keyword>
<dbReference type="EC" id="4.2.2.29" evidence="7"/>
<protein>
    <recommendedName>
        <fullName evidence="7">Endolytic murein transglycosylase</fullName>
        <ecNumber evidence="7">4.2.2.29</ecNumber>
    </recommendedName>
    <alternativeName>
        <fullName evidence="7">Peptidoglycan lytic transglycosylase</fullName>
    </alternativeName>
    <alternativeName>
        <fullName evidence="7">Peptidoglycan polymerization terminase</fullName>
    </alternativeName>
</protein>
<keyword evidence="1 7" id="KW-1003">Cell membrane</keyword>
<evidence type="ECO:0000256" key="7">
    <source>
        <dbReference type="HAMAP-Rule" id="MF_02065"/>
    </source>
</evidence>
<gene>
    <name evidence="7 8" type="primary">mltG</name>
    <name evidence="8" type="ORF">NQX30_05125</name>
</gene>
<keyword evidence="4 7" id="KW-0472">Membrane</keyword>
<keyword evidence="5 7" id="KW-0456">Lyase</keyword>
<organism evidence="8 9">
    <name type="scientific">Candidatus Doriopsillibacter californiensis</name>
    <dbReference type="NCBI Taxonomy" id="2970740"/>
    <lineage>
        <taxon>Bacteria</taxon>
        <taxon>Pseudomonadati</taxon>
        <taxon>Pseudomonadota</taxon>
        <taxon>Gammaproteobacteria</taxon>
        <taxon>Candidatus Tethybacterales</taxon>
        <taxon>Candidatus Persebacteraceae</taxon>
        <taxon>Candidatus Doriopsillibacter</taxon>
    </lineage>
</organism>
<evidence type="ECO:0000256" key="4">
    <source>
        <dbReference type="ARBA" id="ARBA00023136"/>
    </source>
</evidence>
<dbReference type="EMBL" id="JANQAO010000003">
    <property type="protein sequence ID" value="MDM5147748.1"/>
    <property type="molecule type" value="Genomic_DNA"/>
</dbReference>
<evidence type="ECO:0000256" key="6">
    <source>
        <dbReference type="ARBA" id="ARBA00023316"/>
    </source>
</evidence>
<dbReference type="CDD" id="cd08010">
    <property type="entry name" value="MltG_like"/>
    <property type="match status" value="1"/>
</dbReference>
<proteinExistence type="inferred from homology"/>
<dbReference type="NCBIfam" id="TIGR00247">
    <property type="entry name" value="endolytic transglycosylase MltG"/>
    <property type="match status" value="1"/>
</dbReference>
<comment type="similarity">
    <text evidence="7">Belongs to the transglycosylase MltG family.</text>
</comment>
<dbReference type="HAMAP" id="MF_02065">
    <property type="entry name" value="MltG"/>
    <property type="match status" value="1"/>
</dbReference>
<name>A0ABT7QM00_9GAMM</name>
<evidence type="ECO:0000313" key="8">
    <source>
        <dbReference type="EMBL" id="MDM5147748.1"/>
    </source>
</evidence>
<accession>A0ABT7QM00</accession>
<keyword evidence="3 7" id="KW-1133">Transmembrane helix</keyword>
<evidence type="ECO:0000256" key="3">
    <source>
        <dbReference type="ARBA" id="ARBA00022989"/>
    </source>
</evidence>
<dbReference type="Pfam" id="PF02618">
    <property type="entry name" value="YceG"/>
    <property type="match status" value="1"/>
</dbReference>
<evidence type="ECO:0000256" key="1">
    <source>
        <dbReference type="ARBA" id="ARBA00022475"/>
    </source>
</evidence>
<dbReference type="PANTHER" id="PTHR30518:SF2">
    <property type="entry name" value="ENDOLYTIC MUREIN TRANSGLYCOSYLASE"/>
    <property type="match status" value="1"/>
</dbReference>
<dbReference type="InterPro" id="IPR003770">
    <property type="entry name" value="MLTG-like"/>
</dbReference>
<reference evidence="8" key="2">
    <citation type="journal article" date="2023" name="Microbiome">
        <title>Synthase-selected sorting approach identifies a beta-lactone synthase in a nudibranch symbiotic bacterium.</title>
        <authorList>
            <person name="Dzunkova M."/>
            <person name="La Clair J.J."/>
            <person name="Tyml T."/>
            <person name="Doud D."/>
            <person name="Schulz F."/>
            <person name="Piquer-Esteban S."/>
            <person name="Porcel Sanchis D."/>
            <person name="Osborn A."/>
            <person name="Robinson D."/>
            <person name="Louie K.B."/>
            <person name="Bowen B.P."/>
            <person name="Bowers R.M."/>
            <person name="Lee J."/>
            <person name="Arnau V."/>
            <person name="Diaz-Villanueva W."/>
            <person name="Stepanauskas R."/>
            <person name="Gosliner T."/>
            <person name="Date S.V."/>
            <person name="Northen T.R."/>
            <person name="Cheng J.F."/>
            <person name="Burkart M.D."/>
            <person name="Woyke T."/>
        </authorList>
    </citation>
    <scope>NUCLEOTIDE SEQUENCE</scope>
    <source>
        <strain evidence="8">Df01</strain>
    </source>
</reference>
<keyword evidence="7" id="KW-0997">Cell inner membrane</keyword>
<keyword evidence="6 7" id="KW-0961">Cell wall biogenesis/degradation</keyword>
<comment type="catalytic activity">
    <reaction evidence="7">
        <text>a peptidoglycan chain = a peptidoglycan chain with N-acetyl-1,6-anhydromuramyl-[peptide] at the reducing end + a peptidoglycan chain with N-acetylglucosamine at the non-reducing end.</text>
        <dbReference type="EC" id="4.2.2.29"/>
    </reaction>
</comment>
<keyword evidence="2 7" id="KW-0812">Transmembrane</keyword>
<dbReference type="Proteomes" id="UP001168167">
    <property type="component" value="Unassembled WGS sequence"/>
</dbReference>
<comment type="function">
    <text evidence="7">Functions as a peptidoglycan terminase that cleaves nascent peptidoglycan strands endolytically to terminate their elongation.</text>
</comment>
<dbReference type="Gene3D" id="3.30.160.60">
    <property type="entry name" value="Classic Zinc Finger"/>
    <property type="match status" value="1"/>
</dbReference>
<reference evidence="8" key="1">
    <citation type="submission" date="2022-08" db="EMBL/GenBank/DDBJ databases">
        <authorList>
            <person name="Dzunkova M."/>
            <person name="La Clair J."/>
            <person name="Tyml T."/>
            <person name="Doud D."/>
            <person name="Schulz F."/>
            <person name="Piquer S."/>
            <person name="Porcel Sanchis D."/>
            <person name="Osborn A."/>
            <person name="Robinson D."/>
            <person name="Louie K.B."/>
            <person name="Bowen B.P."/>
            <person name="Bowers R."/>
            <person name="Lee J."/>
            <person name="Arnau Llombart V."/>
            <person name="Diaz Villanueva W."/>
            <person name="Gosliner T."/>
            <person name="Northen T."/>
            <person name="Cheng J.-F."/>
            <person name="Burkart M.D."/>
            <person name="Woyke T."/>
        </authorList>
    </citation>
    <scope>NUCLEOTIDE SEQUENCE</scope>
    <source>
        <strain evidence="8">Df01</strain>
    </source>
</reference>
<feature type="site" description="Important for catalytic activity" evidence="7">
    <location>
        <position position="212"/>
    </location>
</feature>
<evidence type="ECO:0000256" key="2">
    <source>
        <dbReference type="ARBA" id="ARBA00022692"/>
    </source>
</evidence>
<evidence type="ECO:0000313" key="9">
    <source>
        <dbReference type="Proteomes" id="UP001168167"/>
    </source>
</evidence>
<evidence type="ECO:0000256" key="5">
    <source>
        <dbReference type="ARBA" id="ARBA00023239"/>
    </source>
</evidence>
<comment type="caution">
    <text evidence="8">The sequence shown here is derived from an EMBL/GenBank/DDBJ whole genome shotgun (WGS) entry which is preliminary data.</text>
</comment>
<dbReference type="PANTHER" id="PTHR30518">
    <property type="entry name" value="ENDOLYTIC MUREIN TRANSGLYCOSYLASE"/>
    <property type="match status" value="1"/>
</dbReference>